<dbReference type="AlphaFoldDB" id="A0A815TAK7"/>
<dbReference type="Proteomes" id="UP000663823">
    <property type="component" value="Unassembled WGS sequence"/>
</dbReference>
<name>A0A815TAK7_9BILA</name>
<dbReference type="EMBL" id="CAJOAX010027401">
    <property type="protein sequence ID" value="CAF4230730.1"/>
    <property type="molecule type" value="Genomic_DNA"/>
</dbReference>
<evidence type="ECO:0000313" key="1">
    <source>
        <dbReference type="EMBL" id="CAF1500503.1"/>
    </source>
</evidence>
<accession>A0A815TAK7</accession>
<comment type="caution">
    <text evidence="1">The sequence shown here is derived from an EMBL/GenBank/DDBJ whole genome shotgun (WGS) entry which is preliminary data.</text>
</comment>
<gene>
    <name evidence="2" type="ORF">OTI717_LOCUS39723</name>
    <name evidence="1" type="ORF">RFH988_LOCUS38742</name>
</gene>
<reference evidence="1" key="1">
    <citation type="submission" date="2021-02" db="EMBL/GenBank/DDBJ databases">
        <authorList>
            <person name="Nowell W R."/>
        </authorList>
    </citation>
    <scope>NUCLEOTIDE SEQUENCE</scope>
</reference>
<sequence>KRGTCSIDARRVRLPGTRCVCYVSPDDCGPDGSCVLPDNVVC</sequence>
<evidence type="ECO:0000313" key="2">
    <source>
        <dbReference type="EMBL" id="CAF4230730.1"/>
    </source>
</evidence>
<dbReference type="Proteomes" id="UP000663882">
    <property type="component" value="Unassembled WGS sequence"/>
</dbReference>
<organism evidence="1 3">
    <name type="scientific">Rotaria sordida</name>
    <dbReference type="NCBI Taxonomy" id="392033"/>
    <lineage>
        <taxon>Eukaryota</taxon>
        <taxon>Metazoa</taxon>
        <taxon>Spiralia</taxon>
        <taxon>Gnathifera</taxon>
        <taxon>Rotifera</taxon>
        <taxon>Eurotatoria</taxon>
        <taxon>Bdelloidea</taxon>
        <taxon>Philodinida</taxon>
        <taxon>Philodinidae</taxon>
        <taxon>Rotaria</taxon>
    </lineage>
</organism>
<protein>
    <submittedName>
        <fullName evidence="1">Uncharacterized protein</fullName>
    </submittedName>
</protein>
<evidence type="ECO:0000313" key="3">
    <source>
        <dbReference type="Proteomes" id="UP000663882"/>
    </source>
</evidence>
<dbReference type="EMBL" id="CAJNOO010010832">
    <property type="protein sequence ID" value="CAF1500503.1"/>
    <property type="molecule type" value="Genomic_DNA"/>
</dbReference>
<proteinExistence type="predicted"/>
<feature type="non-terminal residue" evidence="1">
    <location>
        <position position="1"/>
    </location>
</feature>